<feature type="region of interest" description="Disordered" evidence="2">
    <location>
        <begin position="149"/>
        <end position="198"/>
    </location>
</feature>
<gene>
    <name evidence="4" type="ORF">BDQ12DRAFT_678348</name>
</gene>
<dbReference type="CDD" id="cd22191">
    <property type="entry name" value="DPBB_RlpA_EXP_N-like"/>
    <property type="match status" value="1"/>
</dbReference>
<keyword evidence="5" id="KW-1185">Reference proteome</keyword>
<dbReference type="SUPFAM" id="SSF50685">
    <property type="entry name" value="Barwin-like endoglucanases"/>
    <property type="match status" value="1"/>
</dbReference>
<dbReference type="AlphaFoldDB" id="A0A5C3M8V6"/>
<evidence type="ECO:0008006" key="6">
    <source>
        <dbReference type="Google" id="ProtNLM"/>
    </source>
</evidence>
<sequence>MRLFALVLSVALPLAVYGDHLANAHLNRAHHEVAKRASAEMHIYKRFSNSKFSWYYAHVGPGACGIQNSDDSYTVAINSPQYGGGSPGPNCFKSITISYNGKTAIATIMDECLGCPYGGLDLTPGLFRFFEPHLDIVYGEWWFNDGTGQPKPSPITTKAKPPPSSTSVWVPPSTSSSKKPASSTHSSTPASASSVNVSASSSIPLPSTTASVNYASGAASGLAIPTGVINTASDEPQNLNSLNELFINIGGLIMGSANSE</sequence>
<dbReference type="Gene3D" id="2.40.40.10">
    <property type="entry name" value="RlpA-like domain"/>
    <property type="match status" value="1"/>
</dbReference>
<feature type="compositionally biased region" description="Low complexity" evidence="2">
    <location>
        <begin position="165"/>
        <end position="198"/>
    </location>
</feature>
<name>A0A5C3M8V6_9AGAR</name>
<feature type="chain" id="PRO_5022897290" description="RlpA-like double-psi beta-barrel-protein domain-containing protein-containing protein" evidence="3">
    <location>
        <begin position="19"/>
        <end position="260"/>
    </location>
</feature>
<evidence type="ECO:0000313" key="5">
    <source>
        <dbReference type="Proteomes" id="UP000308652"/>
    </source>
</evidence>
<dbReference type="InterPro" id="IPR036908">
    <property type="entry name" value="RlpA-like_sf"/>
</dbReference>
<evidence type="ECO:0000256" key="1">
    <source>
        <dbReference type="ARBA" id="ARBA00022729"/>
    </source>
</evidence>
<evidence type="ECO:0000313" key="4">
    <source>
        <dbReference type="EMBL" id="TFK41690.1"/>
    </source>
</evidence>
<dbReference type="OrthoDB" id="623670at2759"/>
<evidence type="ECO:0000256" key="3">
    <source>
        <dbReference type="SAM" id="SignalP"/>
    </source>
</evidence>
<feature type="signal peptide" evidence="3">
    <location>
        <begin position="1"/>
        <end position="18"/>
    </location>
</feature>
<protein>
    <recommendedName>
        <fullName evidence="6">RlpA-like double-psi beta-barrel-protein domain-containing protein-containing protein</fullName>
    </recommendedName>
</protein>
<dbReference type="Proteomes" id="UP000308652">
    <property type="component" value="Unassembled WGS sequence"/>
</dbReference>
<dbReference type="EMBL" id="ML213594">
    <property type="protein sequence ID" value="TFK41690.1"/>
    <property type="molecule type" value="Genomic_DNA"/>
</dbReference>
<accession>A0A5C3M8V6</accession>
<reference evidence="4 5" key="1">
    <citation type="journal article" date="2019" name="Nat. Ecol. Evol.">
        <title>Megaphylogeny resolves global patterns of mushroom evolution.</title>
        <authorList>
            <person name="Varga T."/>
            <person name="Krizsan K."/>
            <person name="Foldi C."/>
            <person name="Dima B."/>
            <person name="Sanchez-Garcia M."/>
            <person name="Sanchez-Ramirez S."/>
            <person name="Szollosi G.J."/>
            <person name="Szarkandi J.G."/>
            <person name="Papp V."/>
            <person name="Albert L."/>
            <person name="Andreopoulos W."/>
            <person name="Angelini C."/>
            <person name="Antonin V."/>
            <person name="Barry K.W."/>
            <person name="Bougher N.L."/>
            <person name="Buchanan P."/>
            <person name="Buyck B."/>
            <person name="Bense V."/>
            <person name="Catcheside P."/>
            <person name="Chovatia M."/>
            <person name="Cooper J."/>
            <person name="Damon W."/>
            <person name="Desjardin D."/>
            <person name="Finy P."/>
            <person name="Geml J."/>
            <person name="Haridas S."/>
            <person name="Hughes K."/>
            <person name="Justo A."/>
            <person name="Karasinski D."/>
            <person name="Kautmanova I."/>
            <person name="Kiss B."/>
            <person name="Kocsube S."/>
            <person name="Kotiranta H."/>
            <person name="LaButti K.M."/>
            <person name="Lechner B.E."/>
            <person name="Liimatainen K."/>
            <person name="Lipzen A."/>
            <person name="Lukacs Z."/>
            <person name="Mihaltcheva S."/>
            <person name="Morgado L.N."/>
            <person name="Niskanen T."/>
            <person name="Noordeloos M.E."/>
            <person name="Ohm R.A."/>
            <person name="Ortiz-Santana B."/>
            <person name="Ovrebo C."/>
            <person name="Racz N."/>
            <person name="Riley R."/>
            <person name="Savchenko A."/>
            <person name="Shiryaev A."/>
            <person name="Soop K."/>
            <person name="Spirin V."/>
            <person name="Szebenyi C."/>
            <person name="Tomsovsky M."/>
            <person name="Tulloss R.E."/>
            <person name="Uehling J."/>
            <person name="Grigoriev I.V."/>
            <person name="Vagvolgyi C."/>
            <person name="Papp T."/>
            <person name="Martin F.M."/>
            <person name="Miettinen O."/>
            <person name="Hibbett D.S."/>
            <person name="Nagy L.G."/>
        </authorList>
    </citation>
    <scope>NUCLEOTIDE SEQUENCE [LARGE SCALE GENOMIC DNA]</scope>
    <source>
        <strain evidence="4 5">CBS 166.37</strain>
    </source>
</reference>
<dbReference type="PANTHER" id="PTHR31836:SF28">
    <property type="entry name" value="SRCR DOMAIN-CONTAINING PROTEIN-RELATED"/>
    <property type="match status" value="1"/>
</dbReference>
<keyword evidence="1 3" id="KW-0732">Signal</keyword>
<organism evidence="4 5">
    <name type="scientific">Crucibulum laeve</name>
    <dbReference type="NCBI Taxonomy" id="68775"/>
    <lineage>
        <taxon>Eukaryota</taxon>
        <taxon>Fungi</taxon>
        <taxon>Dikarya</taxon>
        <taxon>Basidiomycota</taxon>
        <taxon>Agaricomycotina</taxon>
        <taxon>Agaricomycetes</taxon>
        <taxon>Agaricomycetidae</taxon>
        <taxon>Agaricales</taxon>
        <taxon>Agaricineae</taxon>
        <taxon>Nidulariaceae</taxon>
        <taxon>Crucibulum</taxon>
    </lineage>
</organism>
<dbReference type="PANTHER" id="PTHR31836">
    <property type="match status" value="1"/>
</dbReference>
<dbReference type="STRING" id="68775.A0A5C3M8V6"/>
<dbReference type="InterPro" id="IPR051477">
    <property type="entry name" value="Expansin_CellWall"/>
</dbReference>
<proteinExistence type="predicted"/>
<evidence type="ECO:0000256" key="2">
    <source>
        <dbReference type="SAM" id="MobiDB-lite"/>
    </source>
</evidence>